<comment type="caution">
    <text evidence="11">The sequence shown here is derived from an EMBL/GenBank/DDBJ whole genome shotgun (WGS) entry which is preliminary data.</text>
</comment>
<name>A0A235F5M1_9BACL</name>
<dbReference type="Gene3D" id="3.40.970.10">
    <property type="entry name" value="Ribonuclease H1, N-terminal domain"/>
    <property type="match status" value="1"/>
</dbReference>
<reference evidence="11 12" key="1">
    <citation type="submission" date="2017-07" db="EMBL/GenBank/DDBJ databases">
        <title>Fictibacillus sp. nov. GDSW-R2A3 Genome sequencing and assembly.</title>
        <authorList>
            <person name="Mayilraj S."/>
        </authorList>
    </citation>
    <scope>NUCLEOTIDE SEQUENCE [LARGE SCALE GENOMIC DNA]</scope>
    <source>
        <strain evidence="11 12">GDSW-R2A3</strain>
    </source>
</reference>
<evidence type="ECO:0000256" key="1">
    <source>
        <dbReference type="ARBA" id="ARBA00000077"/>
    </source>
</evidence>
<dbReference type="EC" id="3.1.26.4" evidence="4"/>
<dbReference type="Proteomes" id="UP000215059">
    <property type="component" value="Unassembled WGS sequence"/>
</dbReference>
<dbReference type="PANTHER" id="PTHR10642:SF26">
    <property type="entry name" value="RIBONUCLEASE H1"/>
    <property type="match status" value="1"/>
</dbReference>
<evidence type="ECO:0000259" key="10">
    <source>
        <dbReference type="PROSITE" id="PS50879"/>
    </source>
</evidence>
<dbReference type="Gene3D" id="3.30.420.10">
    <property type="entry name" value="Ribonuclease H-like superfamily/Ribonuclease H"/>
    <property type="match status" value="1"/>
</dbReference>
<dbReference type="OrthoDB" id="9811552at2"/>
<sequence length="300" mass="34418">MGKFYAVKVGRKIGVFSTWSECEKQVKGFSGASYKSFLTKEEAEKFLKSNVSSKEAVKSGDLLIYVDGSYSKAKDKAGFGCVFVKDDEVIHKVSKQSPIDKNEDLWNVSAEIAGVLHAVEWSVNNDYRKVNIFYDYEGLEKWYIGDWKANKRTTKEYVEKMNNFKKHININFFKVKAHSGDIFNEQADQLAKSAVEKIDETHDTSHYNADSPEQIITLKDFNKIVGNTNKEKIKIELNGFVWNDNAVIKIAKHFWKEENRKVGDLNIKAFLNLNNSLLELELSDKNNEYKIDKVVKIKGE</sequence>
<comment type="catalytic activity">
    <reaction evidence="1">
        <text>Endonucleolytic cleavage to 5'-phosphomonoester.</text>
        <dbReference type="EC" id="3.1.26.4"/>
    </reaction>
</comment>
<dbReference type="SUPFAM" id="SSF53098">
    <property type="entry name" value="Ribonuclease H-like"/>
    <property type="match status" value="1"/>
</dbReference>
<dbReference type="PROSITE" id="PS50879">
    <property type="entry name" value="RNASE_H_1"/>
    <property type="match status" value="1"/>
</dbReference>
<dbReference type="GO" id="GO:0004523">
    <property type="term" value="F:RNA-DNA hybrid ribonuclease activity"/>
    <property type="evidence" value="ECO:0007669"/>
    <property type="project" value="UniProtKB-EC"/>
</dbReference>
<evidence type="ECO:0000256" key="2">
    <source>
        <dbReference type="ARBA" id="ARBA00001946"/>
    </source>
</evidence>
<dbReference type="SUPFAM" id="SSF55658">
    <property type="entry name" value="L9 N-domain-like"/>
    <property type="match status" value="1"/>
</dbReference>
<dbReference type="InterPro" id="IPR002156">
    <property type="entry name" value="RNaseH_domain"/>
</dbReference>
<evidence type="ECO:0000256" key="6">
    <source>
        <dbReference type="ARBA" id="ARBA00022723"/>
    </source>
</evidence>
<gene>
    <name evidence="11" type="ORF">CGZ90_17725</name>
</gene>
<dbReference type="InterPro" id="IPR009027">
    <property type="entry name" value="Ribosomal_bL9/RNase_H1_N"/>
</dbReference>
<evidence type="ECO:0000256" key="7">
    <source>
        <dbReference type="ARBA" id="ARBA00022759"/>
    </source>
</evidence>
<dbReference type="Pfam" id="PF00075">
    <property type="entry name" value="RNase_H"/>
    <property type="match status" value="1"/>
</dbReference>
<dbReference type="InterPro" id="IPR012337">
    <property type="entry name" value="RNaseH-like_sf"/>
</dbReference>
<dbReference type="GO" id="GO:0003676">
    <property type="term" value="F:nucleic acid binding"/>
    <property type="evidence" value="ECO:0007669"/>
    <property type="project" value="InterPro"/>
</dbReference>
<dbReference type="InterPro" id="IPR050092">
    <property type="entry name" value="RNase_H"/>
</dbReference>
<dbReference type="EMBL" id="NOII01000013">
    <property type="protein sequence ID" value="OYD56393.1"/>
    <property type="molecule type" value="Genomic_DNA"/>
</dbReference>
<evidence type="ECO:0000256" key="4">
    <source>
        <dbReference type="ARBA" id="ARBA00012180"/>
    </source>
</evidence>
<dbReference type="FunFam" id="3.40.970.10:FF:000001">
    <property type="entry name" value="Ribonuclease H1"/>
    <property type="match status" value="1"/>
</dbReference>
<evidence type="ECO:0000256" key="5">
    <source>
        <dbReference type="ARBA" id="ARBA00022722"/>
    </source>
</evidence>
<dbReference type="AlphaFoldDB" id="A0A235F5M1"/>
<evidence type="ECO:0000256" key="9">
    <source>
        <dbReference type="ARBA" id="ARBA00022842"/>
    </source>
</evidence>
<evidence type="ECO:0000256" key="3">
    <source>
        <dbReference type="ARBA" id="ARBA00005300"/>
    </source>
</evidence>
<dbReference type="InterPro" id="IPR036397">
    <property type="entry name" value="RNaseH_sf"/>
</dbReference>
<organism evidence="11 12">
    <name type="scientific">Fictibacillus aquaticus</name>
    <dbReference type="NCBI Taxonomy" id="2021314"/>
    <lineage>
        <taxon>Bacteria</taxon>
        <taxon>Bacillati</taxon>
        <taxon>Bacillota</taxon>
        <taxon>Bacilli</taxon>
        <taxon>Bacillales</taxon>
        <taxon>Fictibacillaceae</taxon>
        <taxon>Fictibacillus</taxon>
    </lineage>
</organism>
<dbReference type="Pfam" id="PF01693">
    <property type="entry name" value="Cauli_VI"/>
    <property type="match status" value="1"/>
</dbReference>
<keyword evidence="12" id="KW-1185">Reference proteome</keyword>
<accession>A0A235F5M1</accession>
<comment type="cofactor">
    <cofactor evidence="2">
        <name>Mg(2+)</name>
        <dbReference type="ChEBI" id="CHEBI:18420"/>
    </cofactor>
</comment>
<comment type="similarity">
    <text evidence="3">Belongs to the RNase H family.</text>
</comment>
<keyword evidence="7" id="KW-0255">Endonuclease</keyword>
<keyword evidence="6" id="KW-0479">Metal-binding</keyword>
<dbReference type="GO" id="GO:0046872">
    <property type="term" value="F:metal ion binding"/>
    <property type="evidence" value="ECO:0007669"/>
    <property type="project" value="UniProtKB-KW"/>
</dbReference>
<dbReference type="RefSeq" id="WP_094253875.1">
    <property type="nucleotide sequence ID" value="NZ_JBHLXL010000005.1"/>
</dbReference>
<dbReference type="PANTHER" id="PTHR10642">
    <property type="entry name" value="RIBONUCLEASE H1"/>
    <property type="match status" value="1"/>
</dbReference>
<dbReference type="CDD" id="cd09277">
    <property type="entry name" value="RNase_HI_bacteria_like"/>
    <property type="match status" value="1"/>
</dbReference>
<feature type="domain" description="RNase H type-1" evidence="10">
    <location>
        <begin position="58"/>
        <end position="196"/>
    </location>
</feature>
<dbReference type="InterPro" id="IPR037056">
    <property type="entry name" value="RNase_H1_N_sf"/>
</dbReference>
<evidence type="ECO:0000256" key="8">
    <source>
        <dbReference type="ARBA" id="ARBA00022801"/>
    </source>
</evidence>
<protein>
    <recommendedName>
        <fullName evidence="4">ribonuclease H</fullName>
        <ecNumber evidence="4">3.1.26.4</ecNumber>
    </recommendedName>
</protein>
<keyword evidence="9" id="KW-0460">Magnesium</keyword>
<keyword evidence="8" id="KW-0378">Hydrolase</keyword>
<evidence type="ECO:0000313" key="11">
    <source>
        <dbReference type="EMBL" id="OYD56393.1"/>
    </source>
</evidence>
<keyword evidence="5" id="KW-0540">Nuclease</keyword>
<proteinExistence type="inferred from homology"/>
<dbReference type="InterPro" id="IPR011320">
    <property type="entry name" value="RNase_H1_N"/>
</dbReference>
<dbReference type="GO" id="GO:0043137">
    <property type="term" value="P:DNA replication, removal of RNA primer"/>
    <property type="evidence" value="ECO:0007669"/>
    <property type="project" value="TreeGrafter"/>
</dbReference>
<evidence type="ECO:0000313" key="12">
    <source>
        <dbReference type="Proteomes" id="UP000215059"/>
    </source>
</evidence>